<sequence>PIGSKRSSDSPALNRKFSTNSHHRRESSSYLCSPLFLDLKVKKSSQFRGNFPGREFHDLEEEILKPDGVSGGFAKRRRFLWRLRQDSDPEETG</sequence>
<protein>
    <submittedName>
        <fullName evidence="2">Putative amino acid transporter</fullName>
    </submittedName>
</protein>
<dbReference type="AlphaFoldDB" id="D4P882"/>
<evidence type="ECO:0000256" key="1">
    <source>
        <dbReference type="SAM" id="MobiDB-lite"/>
    </source>
</evidence>
<evidence type="ECO:0000313" key="2">
    <source>
        <dbReference type="EMBL" id="ADD54611.1"/>
    </source>
</evidence>
<reference evidence="2" key="1">
    <citation type="submission" date="2010-01" db="EMBL/GenBank/DDBJ databases">
        <title>Identification of genes involved in response of flax plants (Linum usitatissimum) to pathogens. Construction of subtraction library from flax induced by Fusarium oxysporum.</title>
        <authorList>
            <person name="Bortniczuk M."/>
            <person name="Skala J."/>
            <person name="Szopa J."/>
        </authorList>
    </citation>
    <scope>NUCLEOTIDE SEQUENCE</scope>
</reference>
<proteinExistence type="evidence at transcript level"/>
<feature type="non-terminal residue" evidence="2">
    <location>
        <position position="1"/>
    </location>
</feature>
<dbReference type="EMBL" id="GU581041">
    <property type="protein sequence ID" value="ADD54611.1"/>
    <property type="molecule type" value="mRNA"/>
</dbReference>
<name>D4P882_LINUS</name>
<feature type="non-terminal residue" evidence="2">
    <location>
        <position position="93"/>
    </location>
</feature>
<feature type="region of interest" description="Disordered" evidence="1">
    <location>
        <begin position="1"/>
        <end position="29"/>
    </location>
</feature>
<organism evidence="2">
    <name type="scientific">Linum usitatissimum</name>
    <name type="common">Flax</name>
    <name type="synonym">Linum humile</name>
    <dbReference type="NCBI Taxonomy" id="4006"/>
    <lineage>
        <taxon>Eukaryota</taxon>
        <taxon>Viridiplantae</taxon>
        <taxon>Streptophyta</taxon>
        <taxon>Embryophyta</taxon>
        <taxon>Tracheophyta</taxon>
        <taxon>Spermatophyta</taxon>
        <taxon>Magnoliopsida</taxon>
        <taxon>eudicotyledons</taxon>
        <taxon>Gunneridae</taxon>
        <taxon>Pentapetalae</taxon>
        <taxon>rosids</taxon>
        <taxon>fabids</taxon>
        <taxon>Malpighiales</taxon>
        <taxon>Linaceae</taxon>
        <taxon>Linum</taxon>
    </lineage>
</organism>
<accession>D4P882</accession>